<evidence type="ECO:0000256" key="1">
    <source>
        <dbReference type="ARBA" id="ARBA00004331"/>
    </source>
</evidence>
<keyword evidence="5" id="KW-0547">Nucleotide-binding</keyword>
<feature type="domain" description="DNA2/NAM7 helicase helicase" evidence="12">
    <location>
        <begin position="385"/>
        <end position="465"/>
    </location>
</feature>
<evidence type="ECO:0000256" key="2">
    <source>
        <dbReference type="ARBA" id="ARBA00005601"/>
    </source>
</evidence>
<dbReference type="InParanoid" id="H2XQI0"/>
<dbReference type="GO" id="GO:0005524">
    <property type="term" value="F:ATP binding"/>
    <property type="evidence" value="ECO:0007669"/>
    <property type="project" value="UniProtKB-KW"/>
</dbReference>
<evidence type="ECO:0000256" key="7">
    <source>
        <dbReference type="ARBA" id="ARBA00022806"/>
    </source>
</evidence>
<evidence type="ECO:0000256" key="8">
    <source>
        <dbReference type="ARBA" id="ARBA00022840"/>
    </source>
</evidence>
<dbReference type="SUPFAM" id="SSF52540">
    <property type="entry name" value="P-loop containing nucleoside triphosphate hydrolases"/>
    <property type="match status" value="1"/>
</dbReference>
<dbReference type="CDD" id="cd18038">
    <property type="entry name" value="DEXXQc_Helz-like"/>
    <property type="match status" value="1"/>
</dbReference>
<keyword evidence="9" id="KW-0694">RNA-binding</keyword>
<evidence type="ECO:0000256" key="4">
    <source>
        <dbReference type="ARBA" id="ARBA00022490"/>
    </source>
</evidence>
<dbReference type="GO" id="GO:0035194">
    <property type="term" value="P:regulatory ncRNA-mediated post-transcriptional gene silencing"/>
    <property type="evidence" value="ECO:0000318"/>
    <property type="project" value="GO_Central"/>
</dbReference>
<evidence type="ECO:0000313" key="17">
    <source>
        <dbReference type="Proteomes" id="UP000008144"/>
    </source>
</evidence>
<protein>
    <recommendedName>
        <fullName evidence="3">RNA helicase</fullName>
        <ecNumber evidence="3">3.6.4.13</ecNumber>
    </recommendedName>
</protein>
<dbReference type="Pfam" id="PF21635">
    <property type="entry name" value="Mov-10_helical"/>
    <property type="match status" value="1"/>
</dbReference>
<evidence type="ECO:0000259" key="13">
    <source>
        <dbReference type="Pfam" id="PF13087"/>
    </source>
</evidence>
<dbReference type="InterPro" id="IPR049080">
    <property type="entry name" value="MOV-10-like_beta-barrel"/>
</dbReference>
<feature type="domain" description="Helicase MOV-10-like beta-barrel" evidence="14">
    <location>
        <begin position="126"/>
        <end position="212"/>
    </location>
</feature>
<name>H2XQI0_CIOIN</name>
<proteinExistence type="inferred from homology"/>
<dbReference type="InterPro" id="IPR041677">
    <property type="entry name" value="DNA2/NAM7_AAA_11"/>
</dbReference>
<evidence type="ECO:0000313" key="16">
    <source>
        <dbReference type="Ensembl" id="ENSCINP00000031914.1"/>
    </source>
</evidence>
<feature type="domain" description="DNA2/NAM7 helicase helicase" evidence="12">
    <location>
        <begin position="267"/>
        <end position="350"/>
    </location>
</feature>
<comment type="catalytic activity">
    <reaction evidence="11">
        <text>ATP + H2O = ADP + phosphate + H(+)</text>
        <dbReference type="Rhea" id="RHEA:13065"/>
        <dbReference type="ChEBI" id="CHEBI:15377"/>
        <dbReference type="ChEBI" id="CHEBI:15378"/>
        <dbReference type="ChEBI" id="CHEBI:30616"/>
        <dbReference type="ChEBI" id="CHEBI:43474"/>
        <dbReference type="ChEBI" id="CHEBI:456216"/>
        <dbReference type="EC" id="3.6.4.13"/>
    </reaction>
</comment>
<keyword evidence="17" id="KW-1185">Reference proteome</keyword>
<dbReference type="Pfam" id="PF21634">
    <property type="entry name" value="MOV-10_beta-barrel"/>
    <property type="match status" value="1"/>
</dbReference>
<feature type="domain" description="Helicase MOV-10 helical" evidence="15">
    <location>
        <begin position="61"/>
        <end position="122"/>
    </location>
</feature>
<evidence type="ECO:0000256" key="5">
    <source>
        <dbReference type="ARBA" id="ARBA00022741"/>
    </source>
</evidence>
<comment type="subcellular location">
    <subcellularLocation>
        <location evidence="1">Cytoplasm</location>
        <location evidence="1">Cytoplasmic ribonucleoprotein granule</location>
    </subcellularLocation>
</comment>
<evidence type="ECO:0000259" key="14">
    <source>
        <dbReference type="Pfam" id="PF21634"/>
    </source>
</evidence>
<keyword evidence="4" id="KW-0963">Cytoplasm</keyword>
<accession>H2XQI0</accession>
<keyword evidence="10" id="KW-0943">RNA-mediated gene silencing</keyword>
<dbReference type="PANTHER" id="PTHR45418:SF1">
    <property type="entry name" value="CANCER_TESTIS ANTIGEN 55"/>
    <property type="match status" value="1"/>
</dbReference>
<dbReference type="OMA" id="NYCYESG"/>
<dbReference type="GeneTree" id="ENSGT00940000156024"/>
<evidence type="ECO:0000256" key="11">
    <source>
        <dbReference type="ARBA" id="ARBA00047984"/>
    </source>
</evidence>
<dbReference type="InterPro" id="IPR049079">
    <property type="entry name" value="Mov-10_helical"/>
</dbReference>
<dbReference type="InterPro" id="IPR041679">
    <property type="entry name" value="DNA2/NAM7-like_C"/>
</dbReference>
<evidence type="ECO:0000256" key="9">
    <source>
        <dbReference type="ARBA" id="ARBA00022884"/>
    </source>
</evidence>
<dbReference type="Ensembl" id="ENSCINT00000035372.1">
    <property type="protein sequence ID" value="ENSCINP00000031914.1"/>
    <property type="gene ID" value="ENSCING00000023723.1"/>
</dbReference>
<dbReference type="Pfam" id="PF13086">
    <property type="entry name" value="AAA_11"/>
    <property type="match status" value="2"/>
</dbReference>
<evidence type="ECO:0000259" key="12">
    <source>
        <dbReference type="Pfam" id="PF13086"/>
    </source>
</evidence>
<sequence>FSMLRHLTCSRQNNLMEELAPQSKFEKPRRGFGVKDLISFTYEGTRPTLAGRNKLEKTLKLGEYKVPEKLKLVSDIFEQTSYLLTFPMLKSIQTLHSKLTPENYRRKFSLLLYLEEIQQTVDRKIYNMTNVFITKTKGGNNFRLKVPGLLERRPSVVVGDSILVKMLGPNGNGQPVSYQGYVHQVEQEEIVLGFHKKFEQKFVTGMPFAVEFQYNRYPMKLQHRAVEQLLNAEQLNFLFPPLLSIGVSSSRPSPIQNKKLYNQKLESNKQQVQAINSIVFDQSQVPYIIFGPPGTGKTVTIVEAIKQVISHYIECHVLVCAPSNSAADLLTERLREHVDVRKLFRMCAQSRPLVEGPDFTKVIPDSIKDVCNYNQANHEFFFPSKKELMEYSVLCTTLTTAGRIASADFPNNHFDFVFVDEAGYASEPELLISIAGVLYYCYLNKQGGRLIMAGDPKQLGPVIFSHHAKVLGLSQSLLQRLHDSFEIYGKGEENSYDPRFITKLVNNYRNHPDILDEPNHQFYDGELKACADELERNCLCGWSELPQKNFPIIFRAENGVEEREERSPSYFNRKEAVAVYNYVENLLQARGNGVTPNHIGIISPYRKQCKKIQQLLRKIKGYEKIKIGSVEEFQGQERRVMLISTVRSETDHLVEDLKQQLGFLANPKRMNVAITRAKALLIVVGNPEVLSYDPTWKSFIDYCWSHGGHTGFHFDPSAERKYDPISDIIDKLEAFGFNYDDGEDDVSAIMSYVEPRIRHE</sequence>
<dbReference type="InterPro" id="IPR027417">
    <property type="entry name" value="P-loop_NTPase"/>
</dbReference>
<dbReference type="GO" id="GO:0003723">
    <property type="term" value="F:RNA binding"/>
    <property type="evidence" value="ECO:0000318"/>
    <property type="project" value="GO_Central"/>
</dbReference>
<dbReference type="FunFam" id="3.40.50.300:FF:000608">
    <property type="entry name" value="Mov10 RISC complex RNA helicase"/>
    <property type="match status" value="1"/>
</dbReference>
<dbReference type="InterPro" id="IPR047187">
    <property type="entry name" value="SF1_C_Upf1"/>
</dbReference>
<dbReference type="GO" id="GO:0032574">
    <property type="term" value="F:5'-3' RNA helicase activity"/>
    <property type="evidence" value="ECO:0007669"/>
    <property type="project" value="InterPro"/>
</dbReference>
<reference evidence="16" key="4">
    <citation type="submission" date="2025-09" db="UniProtKB">
        <authorList>
            <consortium name="Ensembl"/>
        </authorList>
    </citation>
    <scope>IDENTIFICATION</scope>
</reference>
<dbReference type="GO" id="GO:0043186">
    <property type="term" value="C:P granule"/>
    <property type="evidence" value="ECO:0000318"/>
    <property type="project" value="GO_Central"/>
</dbReference>
<reference evidence="16" key="2">
    <citation type="journal article" date="2008" name="Genome Biol.">
        <title>Improved genome assembly and evidence-based global gene model set for the chordate Ciona intestinalis: new insight into intron and operon populations.</title>
        <authorList>
            <person name="Satou Y."/>
            <person name="Mineta K."/>
            <person name="Ogasawara M."/>
            <person name="Sasakura Y."/>
            <person name="Shoguchi E."/>
            <person name="Ueno K."/>
            <person name="Yamada L."/>
            <person name="Matsumoto J."/>
            <person name="Wasserscheid J."/>
            <person name="Dewar K."/>
            <person name="Wiley G.B."/>
            <person name="Macmil S.L."/>
            <person name="Roe B.A."/>
            <person name="Zeller R.W."/>
            <person name="Hastings K.E."/>
            <person name="Lemaire P."/>
            <person name="Lindquist E."/>
            <person name="Endo T."/>
            <person name="Hotta K."/>
            <person name="Inaba K."/>
        </authorList>
    </citation>
    <scope>NUCLEOTIDE SEQUENCE [LARGE SCALE GENOMIC DNA]</scope>
    <source>
        <strain evidence="16">wild type</strain>
    </source>
</reference>
<dbReference type="InterPro" id="IPR026122">
    <property type="entry name" value="MOV-10/SDE3_DEXXQ/H-box"/>
</dbReference>
<dbReference type="EMBL" id="EAAA01001419">
    <property type="status" value="NOT_ANNOTATED_CDS"/>
    <property type="molecule type" value="Genomic_DNA"/>
</dbReference>
<evidence type="ECO:0000256" key="3">
    <source>
        <dbReference type="ARBA" id="ARBA00012552"/>
    </source>
</evidence>
<dbReference type="GO" id="GO:0005829">
    <property type="term" value="C:cytosol"/>
    <property type="evidence" value="ECO:0000318"/>
    <property type="project" value="GO_Central"/>
</dbReference>
<keyword evidence="7" id="KW-0347">Helicase</keyword>
<feature type="domain" description="DNA2/NAM7 helicase-like C-terminal" evidence="13">
    <location>
        <begin position="473"/>
        <end position="687"/>
    </location>
</feature>
<organism evidence="16 17">
    <name type="scientific">Ciona intestinalis</name>
    <name type="common">Transparent sea squirt</name>
    <name type="synonym">Ascidia intestinalis</name>
    <dbReference type="NCBI Taxonomy" id="7719"/>
    <lineage>
        <taxon>Eukaryota</taxon>
        <taxon>Metazoa</taxon>
        <taxon>Chordata</taxon>
        <taxon>Tunicata</taxon>
        <taxon>Ascidiacea</taxon>
        <taxon>Phlebobranchia</taxon>
        <taxon>Cionidae</taxon>
        <taxon>Ciona</taxon>
    </lineage>
</organism>
<comment type="similarity">
    <text evidence="2">Belongs to the DNA2/NAM7 helicase family. SDE3 subfamily.</text>
</comment>
<dbReference type="EC" id="3.6.4.13" evidence="3"/>
<dbReference type="AlphaFoldDB" id="H2XQI0"/>
<dbReference type="PANTHER" id="PTHR45418">
    <property type="entry name" value="CANCER/TESTIS ANTIGEN 55"/>
    <property type="match status" value="1"/>
</dbReference>
<dbReference type="FunCoup" id="H2XQI0">
    <property type="interactions" value="105"/>
</dbReference>
<keyword evidence="8" id="KW-0067">ATP-binding</keyword>
<keyword evidence="6" id="KW-0378">Hydrolase</keyword>
<dbReference type="Pfam" id="PF13087">
    <property type="entry name" value="AAA_12"/>
    <property type="match status" value="1"/>
</dbReference>
<dbReference type="CDD" id="cd18808">
    <property type="entry name" value="SF1_C_Upf1"/>
    <property type="match status" value="1"/>
</dbReference>
<evidence type="ECO:0000256" key="6">
    <source>
        <dbReference type="ARBA" id="ARBA00022801"/>
    </source>
</evidence>
<evidence type="ECO:0000256" key="10">
    <source>
        <dbReference type="ARBA" id="ARBA00023158"/>
    </source>
</evidence>
<dbReference type="Gene3D" id="3.40.50.300">
    <property type="entry name" value="P-loop containing nucleotide triphosphate hydrolases"/>
    <property type="match status" value="2"/>
</dbReference>
<reference evidence="16" key="3">
    <citation type="submission" date="2025-08" db="UniProtKB">
        <authorList>
            <consortium name="Ensembl"/>
        </authorList>
    </citation>
    <scope>IDENTIFICATION</scope>
</reference>
<dbReference type="GO" id="GO:0016787">
    <property type="term" value="F:hydrolase activity"/>
    <property type="evidence" value="ECO:0007669"/>
    <property type="project" value="UniProtKB-KW"/>
</dbReference>
<reference evidence="17" key="1">
    <citation type="journal article" date="2002" name="Science">
        <title>The draft genome of Ciona intestinalis: insights into chordate and vertebrate origins.</title>
        <authorList>
            <person name="Dehal P."/>
            <person name="Satou Y."/>
            <person name="Campbell R.K."/>
            <person name="Chapman J."/>
            <person name="Degnan B."/>
            <person name="De Tomaso A."/>
            <person name="Davidson B."/>
            <person name="Di Gregorio A."/>
            <person name="Gelpke M."/>
            <person name="Goodstein D.M."/>
            <person name="Harafuji N."/>
            <person name="Hastings K.E."/>
            <person name="Ho I."/>
            <person name="Hotta K."/>
            <person name="Huang W."/>
            <person name="Kawashima T."/>
            <person name="Lemaire P."/>
            <person name="Martinez D."/>
            <person name="Meinertzhagen I.A."/>
            <person name="Necula S."/>
            <person name="Nonaka M."/>
            <person name="Putnam N."/>
            <person name="Rash S."/>
            <person name="Saiga H."/>
            <person name="Satake M."/>
            <person name="Terry A."/>
            <person name="Yamada L."/>
            <person name="Wang H.G."/>
            <person name="Awazu S."/>
            <person name="Azumi K."/>
            <person name="Boore J."/>
            <person name="Branno M."/>
            <person name="Chin-Bow S."/>
            <person name="DeSantis R."/>
            <person name="Doyle S."/>
            <person name="Francino P."/>
            <person name="Keys D.N."/>
            <person name="Haga S."/>
            <person name="Hayashi H."/>
            <person name="Hino K."/>
            <person name="Imai K.S."/>
            <person name="Inaba K."/>
            <person name="Kano S."/>
            <person name="Kobayashi K."/>
            <person name="Kobayashi M."/>
            <person name="Lee B.I."/>
            <person name="Makabe K.W."/>
            <person name="Manohar C."/>
            <person name="Matassi G."/>
            <person name="Medina M."/>
            <person name="Mochizuki Y."/>
            <person name="Mount S."/>
            <person name="Morishita T."/>
            <person name="Miura S."/>
            <person name="Nakayama A."/>
            <person name="Nishizaka S."/>
            <person name="Nomoto H."/>
            <person name="Ohta F."/>
            <person name="Oishi K."/>
            <person name="Rigoutsos I."/>
            <person name="Sano M."/>
            <person name="Sasaki A."/>
            <person name="Sasakura Y."/>
            <person name="Shoguchi E."/>
            <person name="Shin-i T."/>
            <person name="Spagnuolo A."/>
            <person name="Stainier D."/>
            <person name="Suzuki M.M."/>
            <person name="Tassy O."/>
            <person name="Takatori N."/>
            <person name="Tokuoka M."/>
            <person name="Yagi K."/>
            <person name="Yoshizaki F."/>
            <person name="Wada S."/>
            <person name="Zhang C."/>
            <person name="Hyatt P.D."/>
            <person name="Larimer F."/>
            <person name="Detter C."/>
            <person name="Doggett N."/>
            <person name="Glavina T."/>
            <person name="Hawkins T."/>
            <person name="Richardson P."/>
            <person name="Lucas S."/>
            <person name="Kohara Y."/>
            <person name="Levine M."/>
            <person name="Satoh N."/>
            <person name="Rokhsar D.S."/>
        </authorList>
    </citation>
    <scope>NUCLEOTIDE SEQUENCE [LARGE SCALE GENOMIC DNA]</scope>
</reference>
<dbReference type="STRING" id="7719.ENSCINP00000031914"/>
<evidence type="ECO:0000259" key="15">
    <source>
        <dbReference type="Pfam" id="PF21635"/>
    </source>
</evidence>
<dbReference type="Proteomes" id="UP000008144">
    <property type="component" value="Chromosome 2"/>
</dbReference>